<dbReference type="InterPro" id="IPR023087">
    <property type="entry name" value="Flg_Motor_Flig_C"/>
</dbReference>
<reference evidence="2 3" key="1">
    <citation type="submission" date="2019-05" db="EMBL/GenBank/DDBJ databases">
        <title>Thiomicrorhabdus sediminis sp. nov, a novel sulfur-oxidizing bacterium isolated from coastal sediment.</title>
        <authorList>
            <person name="Liu X."/>
        </authorList>
    </citation>
    <scope>NUCLEOTIDE SEQUENCE [LARGE SCALE GENOMIC DNA]</scope>
    <source>
        <strain evidence="2 3">G1</strain>
    </source>
</reference>
<evidence type="ECO:0000313" key="2">
    <source>
        <dbReference type="EMBL" id="QCU90821.1"/>
    </source>
</evidence>
<proteinExistence type="predicted"/>
<dbReference type="InterPro" id="IPR011002">
    <property type="entry name" value="FliG_a-hlx"/>
</dbReference>
<protein>
    <recommendedName>
        <fullName evidence="1">Flagellar motor switch protein FliG C-terminal domain-containing protein</fullName>
    </recommendedName>
</protein>
<dbReference type="EMBL" id="CP040602">
    <property type="protein sequence ID" value="QCU90821.1"/>
    <property type="molecule type" value="Genomic_DNA"/>
</dbReference>
<dbReference type="KEGG" id="thig:FE785_09370"/>
<gene>
    <name evidence="2" type="ORF">FE785_09370</name>
</gene>
<keyword evidence="3" id="KW-1185">Reference proteome</keyword>
<dbReference type="Pfam" id="PF01706">
    <property type="entry name" value="FliG_C"/>
    <property type="match status" value="1"/>
</dbReference>
<organism evidence="2 3">
    <name type="scientific">Thiomicrorhabdus sediminis</name>
    <dbReference type="NCBI Taxonomy" id="2580412"/>
    <lineage>
        <taxon>Bacteria</taxon>
        <taxon>Pseudomonadati</taxon>
        <taxon>Pseudomonadota</taxon>
        <taxon>Gammaproteobacteria</taxon>
        <taxon>Thiotrichales</taxon>
        <taxon>Piscirickettsiaceae</taxon>
        <taxon>Thiomicrorhabdus</taxon>
    </lineage>
</organism>
<dbReference type="Proteomes" id="UP000304864">
    <property type="component" value="Chromosome"/>
</dbReference>
<name>A0A4P9K7D6_9GAMM</name>
<dbReference type="OrthoDB" id="5615729at2"/>
<accession>A0A4P9K7D6</accession>
<dbReference type="Gene3D" id="1.10.220.30">
    <property type="match status" value="1"/>
</dbReference>
<dbReference type="AlphaFoldDB" id="A0A4P9K7D6"/>
<evidence type="ECO:0000313" key="3">
    <source>
        <dbReference type="Proteomes" id="UP000304864"/>
    </source>
</evidence>
<dbReference type="SUPFAM" id="SSF48029">
    <property type="entry name" value="FliG"/>
    <property type="match status" value="1"/>
</dbReference>
<evidence type="ECO:0000259" key="1">
    <source>
        <dbReference type="Pfam" id="PF01706"/>
    </source>
</evidence>
<dbReference type="RefSeq" id="WP_138565495.1">
    <property type="nucleotide sequence ID" value="NZ_CP040602.1"/>
</dbReference>
<feature type="domain" description="Flagellar motor switch protein FliG C-terminal" evidence="1">
    <location>
        <begin position="49"/>
        <end position="145"/>
    </location>
</feature>
<sequence>MEVSAHKTKSGEYQLEIGPVTFELTADATAALSKVISQRLSQSGLDAENLHRKLKAYRAVANKLAYADDAIIQKFSTQLAPEQLITLVRLADGDSLYNKVARNLSKQNRRQFEDDFNGLNKITEHAACLHMEQIVPLIKKTAQEQKALQEINDTG</sequence>